<protein>
    <submittedName>
        <fullName evidence="1">Calcium-binding protein</fullName>
    </submittedName>
</protein>
<dbReference type="Proteomes" id="UP001139104">
    <property type="component" value="Unassembled WGS sequence"/>
</dbReference>
<keyword evidence="2" id="KW-1185">Reference proteome</keyword>
<evidence type="ECO:0000313" key="1">
    <source>
        <dbReference type="EMBL" id="MCI4682737.1"/>
    </source>
</evidence>
<gene>
    <name evidence="1" type="ORF">K2U94_08145</name>
</gene>
<dbReference type="RefSeq" id="WP_243066733.1">
    <property type="nucleotide sequence ID" value="NZ_JAIVFK010000032.1"/>
</dbReference>
<dbReference type="SUPFAM" id="SSF51120">
    <property type="entry name" value="beta-Roll"/>
    <property type="match status" value="1"/>
</dbReference>
<reference evidence="1" key="1">
    <citation type="journal article" date="2022" name="ISME J.">
        <title>Identification of active gaseous-alkane degraders at natural gas seeps.</title>
        <authorList>
            <person name="Farhan Ul Haque M."/>
            <person name="Hernandez M."/>
            <person name="Crombie A.T."/>
            <person name="Murrell J.C."/>
        </authorList>
    </citation>
    <scope>NUCLEOTIDE SEQUENCE</scope>
    <source>
        <strain evidence="1">PC2</strain>
    </source>
</reference>
<dbReference type="InterPro" id="IPR011049">
    <property type="entry name" value="Serralysin-like_metalloprot_C"/>
</dbReference>
<comment type="caution">
    <text evidence="1">The sequence shown here is derived from an EMBL/GenBank/DDBJ whole genome shotgun (WGS) entry which is preliminary data.</text>
</comment>
<sequence length="340" mass="34860">MLDHSRGGDDAFDLGSNHDARTTCYGDAGGNMSGHAIGGNDMFTMAGPQNNYVIYGDAGGDMSDHACGGNDVFKDNAAGGDATFYGDAGGNMSGHARGGKDTFQAGDESSTVFYGDAGGNMGDHAIGGDDKFIGSASAAYGTSLAYGDARTMFGNAQGGDDLLVGASYFTHFTDLLNMLIGDAQTMSGNARGGDDKLVGGNDPGPSHLAGTYESVLIGDAQTMSGGARGGNDTLISGTGNDDMWGDAQVMLGNARGGDDTFTFYANNGHDKIEDFGQGLKGSNWGTDHIDVSALGVCNFCQLDISAFNPSTHESTITFGSGNDVVVHSLIALRPQDFIFS</sequence>
<name>A0ABS9Z561_9HYPH</name>
<accession>A0ABS9Z561</accession>
<evidence type="ECO:0000313" key="2">
    <source>
        <dbReference type="Proteomes" id="UP001139104"/>
    </source>
</evidence>
<organism evidence="1 2">
    <name type="scientific">Candidatus Rhodoblastus alkanivorans</name>
    <dbReference type="NCBI Taxonomy" id="2954117"/>
    <lineage>
        <taxon>Bacteria</taxon>
        <taxon>Pseudomonadati</taxon>
        <taxon>Pseudomonadota</taxon>
        <taxon>Alphaproteobacteria</taxon>
        <taxon>Hyphomicrobiales</taxon>
        <taxon>Rhodoblastaceae</taxon>
        <taxon>Rhodoblastus</taxon>
    </lineage>
</organism>
<proteinExistence type="predicted"/>
<dbReference type="EMBL" id="JAIVFP010000001">
    <property type="protein sequence ID" value="MCI4682737.1"/>
    <property type="molecule type" value="Genomic_DNA"/>
</dbReference>